<reference evidence="4 5" key="1">
    <citation type="journal article" date="2023" name="Elife">
        <title>Identification of key yeast species and microbe-microbe interactions impacting larval growth of Drosophila in the wild.</title>
        <authorList>
            <person name="Mure A."/>
            <person name="Sugiura Y."/>
            <person name="Maeda R."/>
            <person name="Honda K."/>
            <person name="Sakurai N."/>
            <person name="Takahashi Y."/>
            <person name="Watada M."/>
            <person name="Katoh T."/>
            <person name="Gotoh A."/>
            <person name="Gotoh Y."/>
            <person name="Taniguchi I."/>
            <person name="Nakamura K."/>
            <person name="Hayashi T."/>
            <person name="Katayama T."/>
            <person name="Uemura T."/>
            <person name="Hattori Y."/>
        </authorList>
    </citation>
    <scope>NUCLEOTIDE SEQUENCE [LARGE SCALE GENOMIC DNA]</scope>
    <source>
        <strain evidence="4 5">KH-74</strain>
    </source>
</reference>
<organism evidence="4 5">
    <name type="scientific">Maudiozyma humilis</name>
    <name type="common">Sour dough yeast</name>
    <name type="synonym">Kazachstania humilis</name>
    <dbReference type="NCBI Taxonomy" id="51915"/>
    <lineage>
        <taxon>Eukaryota</taxon>
        <taxon>Fungi</taxon>
        <taxon>Dikarya</taxon>
        <taxon>Ascomycota</taxon>
        <taxon>Saccharomycotina</taxon>
        <taxon>Saccharomycetes</taxon>
        <taxon>Saccharomycetales</taxon>
        <taxon>Saccharomycetaceae</taxon>
        <taxon>Maudiozyma</taxon>
    </lineage>
</organism>
<dbReference type="EMBL" id="BTGD01000006">
    <property type="protein sequence ID" value="GMM55758.1"/>
    <property type="molecule type" value="Genomic_DNA"/>
</dbReference>
<dbReference type="GO" id="GO:0016020">
    <property type="term" value="C:membrane"/>
    <property type="evidence" value="ECO:0007669"/>
    <property type="project" value="TreeGrafter"/>
</dbReference>
<keyword evidence="2" id="KW-1133">Transmembrane helix</keyword>
<protein>
    <recommendedName>
        <fullName evidence="3">DUF3533 domain-containing protein</fullName>
    </recommendedName>
</protein>
<dbReference type="AlphaFoldDB" id="A0AAV5RWE6"/>
<feature type="transmembrane region" description="Helical" evidence="2">
    <location>
        <begin position="501"/>
        <end position="521"/>
    </location>
</feature>
<comment type="caution">
    <text evidence="4">The sequence shown here is derived from an EMBL/GenBank/DDBJ whole genome shotgun (WGS) entry which is preliminary data.</text>
</comment>
<dbReference type="InterPro" id="IPR053001">
    <property type="entry name" value="MNNG_permease-like"/>
</dbReference>
<accession>A0AAV5RWE6</accession>
<dbReference type="PANTHER" id="PTHR34814">
    <property type="entry name" value="NITROSOGUANIDINE RESISTANCE PROTEIN SNG1"/>
    <property type="match status" value="1"/>
</dbReference>
<feature type="region of interest" description="Disordered" evidence="1">
    <location>
        <begin position="55"/>
        <end position="78"/>
    </location>
</feature>
<feature type="transmembrane region" description="Helical" evidence="2">
    <location>
        <begin position="412"/>
        <end position="429"/>
    </location>
</feature>
<feature type="domain" description="DUF3533" evidence="3">
    <location>
        <begin position="128"/>
        <end position="513"/>
    </location>
</feature>
<keyword evidence="2" id="KW-0812">Transmembrane</keyword>
<evidence type="ECO:0000313" key="5">
    <source>
        <dbReference type="Proteomes" id="UP001377567"/>
    </source>
</evidence>
<keyword evidence="2" id="KW-0472">Membrane</keyword>
<proteinExistence type="predicted"/>
<feature type="transmembrane region" description="Helical" evidence="2">
    <location>
        <begin position="441"/>
        <end position="461"/>
    </location>
</feature>
<name>A0AAV5RWE6_MAUHU</name>
<dbReference type="Pfam" id="PF12051">
    <property type="entry name" value="DUF3533"/>
    <property type="match status" value="1"/>
</dbReference>
<evidence type="ECO:0000256" key="1">
    <source>
        <dbReference type="SAM" id="MobiDB-lite"/>
    </source>
</evidence>
<feature type="transmembrane region" description="Helical" evidence="2">
    <location>
        <begin position="373"/>
        <end position="400"/>
    </location>
</feature>
<sequence>MSDIENQTNTDGILVQDESGILGEMVNLSNSLYQDANADPEREYQERNSIIYKVPSHLPPQSSESDDDDNSIVSYTPGDVGSSIKKTRSIVSTGPSLTKVRTRYFSPRLQKQRRKVILHFFGTLGVFIVFIFTIFPLFWGSNAFTYKYFSKVKVLGVLQDESYTPEMMASSVVPLTAAVDQIIPMIPGKWSVFNTSSFNDLYKTTNSTQIDKKVTERIYHEYYWLAINVRPNATEKLWNSLVNASAPPFNSTELFEVTYESGRDPSNVKGVVLPIMQSLETAFAKYYTTQYFPSLLANVTRAYPNITFNPENLAAAGSMKFGYNDYRPFFRRGLITSSQIGAVYALVLTAFQFLVYAPLHMEMSQMLTVRQYIAYRVLISFVSLFFISLFFSTVSAMFGFDFTVAFGRGGFVIYWMTTWLFMMACAGANEKMVSLIFLWKPHFLGFWVLSFVIINLGPSLFPMALDNVFYRYGYAMPIHNAVDIYRVIMMDLSRRHMGRNFGILVAWIVLNTVALPFVIMFGARVNKKRQMAAAAAAAEAEANGQAPPKGKASLM</sequence>
<gene>
    <name evidence="4" type="ORF">DAKH74_023740</name>
</gene>
<feature type="transmembrane region" description="Helical" evidence="2">
    <location>
        <begin position="116"/>
        <end position="139"/>
    </location>
</feature>
<feature type="transmembrane region" description="Helical" evidence="2">
    <location>
        <begin position="341"/>
        <end position="361"/>
    </location>
</feature>
<keyword evidence="5" id="KW-1185">Reference proteome</keyword>
<dbReference type="PANTHER" id="PTHR34814:SF1">
    <property type="entry name" value="NITROSOGUANIDINE RESISTANCE PROTEIN SNG1"/>
    <property type="match status" value="1"/>
</dbReference>
<dbReference type="Proteomes" id="UP001377567">
    <property type="component" value="Unassembled WGS sequence"/>
</dbReference>
<evidence type="ECO:0000313" key="4">
    <source>
        <dbReference type="EMBL" id="GMM55758.1"/>
    </source>
</evidence>
<evidence type="ECO:0000256" key="2">
    <source>
        <dbReference type="SAM" id="Phobius"/>
    </source>
</evidence>
<evidence type="ECO:0000259" key="3">
    <source>
        <dbReference type="Pfam" id="PF12051"/>
    </source>
</evidence>
<dbReference type="InterPro" id="IPR022703">
    <property type="entry name" value="DUF3533"/>
</dbReference>